<dbReference type="PANTHER" id="PTHR43671:SF13">
    <property type="entry name" value="SERINE_THREONINE-PROTEIN KINASE NEK2"/>
    <property type="match status" value="1"/>
</dbReference>
<keyword evidence="8" id="KW-1133">Transmembrane helix</keyword>
<evidence type="ECO:0000256" key="6">
    <source>
        <dbReference type="ARBA" id="ARBA00022840"/>
    </source>
</evidence>
<dbReference type="InterPro" id="IPR016186">
    <property type="entry name" value="C-type_lectin-like/link_sf"/>
</dbReference>
<keyword evidence="8" id="KW-0472">Membrane</keyword>
<dbReference type="GO" id="GO:0005524">
    <property type="term" value="F:ATP binding"/>
    <property type="evidence" value="ECO:0007669"/>
    <property type="project" value="UniProtKB-UniRule"/>
</dbReference>
<dbReference type="EMBL" id="HBFA01004501">
    <property type="protein sequence ID" value="CAD8652010.1"/>
    <property type="molecule type" value="Transcribed_RNA"/>
</dbReference>
<evidence type="ECO:0000313" key="11">
    <source>
        <dbReference type="EMBL" id="CAD8652010.1"/>
    </source>
</evidence>
<evidence type="ECO:0000256" key="9">
    <source>
        <dbReference type="SAM" id="SignalP"/>
    </source>
</evidence>
<dbReference type="GO" id="GO:0004674">
    <property type="term" value="F:protein serine/threonine kinase activity"/>
    <property type="evidence" value="ECO:0007669"/>
    <property type="project" value="UniProtKB-EC"/>
</dbReference>
<keyword evidence="3" id="KW-0808">Transferase</keyword>
<evidence type="ECO:0000256" key="2">
    <source>
        <dbReference type="ARBA" id="ARBA00012513"/>
    </source>
</evidence>
<dbReference type="PROSITE" id="PS00107">
    <property type="entry name" value="PROTEIN_KINASE_ATP"/>
    <property type="match status" value="1"/>
</dbReference>
<keyword evidence="5" id="KW-0418">Kinase</keyword>
<evidence type="ECO:0000256" key="1">
    <source>
        <dbReference type="ARBA" id="ARBA00010886"/>
    </source>
</evidence>
<dbReference type="Gene3D" id="1.10.510.10">
    <property type="entry name" value="Transferase(Phosphotransferase) domain 1"/>
    <property type="match status" value="1"/>
</dbReference>
<dbReference type="InterPro" id="IPR011009">
    <property type="entry name" value="Kinase-like_dom_sf"/>
</dbReference>
<dbReference type="InterPro" id="IPR050660">
    <property type="entry name" value="NEK_Ser/Thr_kinase"/>
</dbReference>
<dbReference type="InterPro" id="IPR016187">
    <property type="entry name" value="CTDL_fold"/>
</dbReference>
<organism evidence="11">
    <name type="scientific">Pyramimonas obovata</name>
    <dbReference type="NCBI Taxonomy" id="1411642"/>
    <lineage>
        <taxon>Eukaryota</taxon>
        <taxon>Viridiplantae</taxon>
        <taxon>Chlorophyta</taxon>
        <taxon>Pyramimonadophyceae</taxon>
        <taxon>Pyramimonadales</taxon>
        <taxon>Pyramimonadaceae</taxon>
        <taxon>Pyramimonas</taxon>
        <taxon>Pyramimonas incertae sedis</taxon>
    </lineage>
</organism>
<keyword evidence="8" id="KW-0812">Transmembrane</keyword>
<comment type="similarity">
    <text evidence="1">Belongs to the protein kinase superfamily. NEK Ser/Thr protein kinase family. NIMA subfamily.</text>
</comment>
<evidence type="ECO:0000256" key="3">
    <source>
        <dbReference type="ARBA" id="ARBA00022679"/>
    </source>
</evidence>
<dbReference type="InterPro" id="IPR017441">
    <property type="entry name" value="Protein_kinase_ATP_BS"/>
</dbReference>
<dbReference type="PROSITE" id="PS00108">
    <property type="entry name" value="PROTEIN_KINASE_ST"/>
    <property type="match status" value="1"/>
</dbReference>
<proteinExistence type="inferred from homology"/>
<dbReference type="SUPFAM" id="SSF56112">
    <property type="entry name" value="Protein kinase-like (PK-like)"/>
    <property type="match status" value="1"/>
</dbReference>
<feature type="domain" description="Protein kinase" evidence="10">
    <location>
        <begin position="648"/>
        <end position="904"/>
    </location>
</feature>
<dbReference type="Gene3D" id="3.10.100.10">
    <property type="entry name" value="Mannose-Binding Protein A, subunit A"/>
    <property type="match status" value="1"/>
</dbReference>
<keyword evidence="6 7" id="KW-0067">ATP-binding</keyword>
<dbReference type="SMART" id="SM00220">
    <property type="entry name" value="S_TKc"/>
    <property type="match status" value="1"/>
</dbReference>
<name>A0A7S0QVF4_9CHLO</name>
<dbReference type="InterPro" id="IPR000719">
    <property type="entry name" value="Prot_kinase_dom"/>
</dbReference>
<feature type="transmembrane region" description="Helical" evidence="8">
    <location>
        <begin position="466"/>
        <end position="489"/>
    </location>
</feature>
<dbReference type="AlphaFoldDB" id="A0A7S0QVF4"/>
<keyword evidence="9" id="KW-0732">Signal</keyword>
<feature type="signal peptide" evidence="9">
    <location>
        <begin position="1"/>
        <end position="18"/>
    </location>
</feature>
<gene>
    <name evidence="11" type="ORF">POBO1169_LOCUS2270</name>
</gene>
<reference evidence="11" key="1">
    <citation type="submission" date="2021-01" db="EMBL/GenBank/DDBJ databases">
        <authorList>
            <person name="Corre E."/>
            <person name="Pelletier E."/>
            <person name="Niang G."/>
            <person name="Scheremetjew M."/>
            <person name="Finn R."/>
            <person name="Kale V."/>
            <person name="Holt S."/>
            <person name="Cochrane G."/>
            <person name="Meng A."/>
            <person name="Brown T."/>
            <person name="Cohen L."/>
        </authorList>
    </citation>
    <scope>NUCLEOTIDE SEQUENCE</scope>
    <source>
        <strain evidence="11">CCMP722</strain>
    </source>
</reference>
<evidence type="ECO:0000256" key="5">
    <source>
        <dbReference type="ARBA" id="ARBA00022777"/>
    </source>
</evidence>
<evidence type="ECO:0000256" key="4">
    <source>
        <dbReference type="ARBA" id="ARBA00022741"/>
    </source>
</evidence>
<feature type="binding site" evidence="7">
    <location>
        <position position="677"/>
    </location>
    <ligand>
        <name>ATP</name>
        <dbReference type="ChEBI" id="CHEBI:30616"/>
    </ligand>
</feature>
<dbReference type="PROSITE" id="PS50011">
    <property type="entry name" value="PROTEIN_KINASE_DOM"/>
    <property type="match status" value="1"/>
</dbReference>
<dbReference type="InterPro" id="IPR008271">
    <property type="entry name" value="Ser/Thr_kinase_AS"/>
</dbReference>
<sequence length="953" mass="104145">MGRRLLLFVVVAVRTVASLSLPALMYTSGSEACDSLAPWGQTTRVADEVQLAAALLDPLVSCILFSERSIRLTADYWGPGGGFFQDRNCVRYQVPLCDFQVLNRTVVLAPAFANAYALLILPPVNAYYFNVVEFISPGKLYTVNLAVLGVPTPSAAFLDLTAVRFTPAVLEFMDNLLANRNVVGGSFEQINSVAFTPCATREATSSAPTLVLGVLGAGSNDGNPTSNIFNQSADIGVNAPFADDVDPFESSVIKIIGDTYVFEPLSVAYTFRIRNSTFACCNQHFLNEMLGPNDLCNITADVQSNRMDSLEFAVTEQDSDGSIIKTTIYRAYMEELSHPDAQAMCKSQYGGELAQFSSIVAFESTMRNIFSATDFDLPHIYDRYLWIGDSVSHGEMVGGAPGTPRRIPAAESFWEEQDALLVRSCTMVSTRSLLLAAGDCSQEQPFMCMRTEGGGGGGGSSNRIDLLPVILGSVAGLAIAALLFLYVVYRHQGRVKGGDFRVQGEASILKASSGSPLFEDAWGAEQGSSCDSPTSPNTQNAMSQLHQRHQEQLDGRPVLLCNDHNSFMRESVLVKREGNGSIAAEEYEATNNAPAVMALAEMSLNELYDLKISGPCRRKRVSGDSEVDPDELLLQDVLAACAKAFEEYEFVSQIGVGTHGMVLALKEKSTGELYAAKVPLHCDIEPLVQEAYILHQIKHPNVVALKEAILGDSMLILITELAVFGDVEHLVADLGNYPPTFNEHLAMQVLYQIGLSLTYLHENFIAHRDVKPANIVIGPDGILKLIDFGVSRILMGTSTTFAGTPSHMAPEILVGQPYSRESDIWSLGSVIYLICVGVDVRTTKQAMDIATLKDMVSKDDGKTKLEVPSSCFRCEELHNILERMLDSDPSARPTASEICSLEWLTRFCSKQHSIFIDAITKRHEEGEYLKNEDNLQTQDEDSWRSLPQIVTTF</sequence>
<dbReference type="EC" id="2.7.11.1" evidence="2"/>
<dbReference type="Pfam" id="PF00069">
    <property type="entry name" value="Pkinase"/>
    <property type="match status" value="1"/>
</dbReference>
<protein>
    <recommendedName>
        <fullName evidence="2">non-specific serine/threonine protein kinase</fullName>
        <ecNumber evidence="2">2.7.11.1</ecNumber>
    </recommendedName>
</protein>
<evidence type="ECO:0000256" key="7">
    <source>
        <dbReference type="PROSITE-ProRule" id="PRU10141"/>
    </source>
</evidence>
<feature type="chain" id="PRO_5031220318" description="non-specific serine/threonine protein kinase" evidence="9">
    <location>
        <begin position="19"/>
        <end position="953"/>
    </location>
</feature>
<evidence type="ECO:0000256" key="8">
    <source>
        <dbReference type="SAM" id="Phobius"/>
    </source>
</evidence>
<keyword evidence="4 7" id="KW-0547">Nucleotide-binding</keyword>
<evidence type="ECO:0000259" key="10">
    <source>
        <dbReference type="PROSITE" id="PS50011"/>
    </source>
</evidence>
<accession>A0A7S0QVF4</accession>
<dbReference type="SUPFAM" id="SSF56436">
    <property type="entry name" value="C-type lectin-like"/>
    <property type="match status" value="1"/>
</dbReference>
<dbReference type="PANTHER" id="PTHR43671">
    <property type="entry name" value="SERINE/THREONINE-PROTEIN KINASE NEK"/>
    <property type="match status" value="1"/>
</dbReference>